<comment type="caution">
    <text evidence="3">The sequence shown here is derived from an EMBL/GenBank/DDBJ whole genome shotgun (WGS) entry which is preliminary data.</text>
</comment>
<dbReference type="EMBL" id="BMFF01000001">
    <property type="protein sequence ID" value="GGC88420.1"/>
    <property type="molecule type" value="Genomic_DNA"/>
</dbReference>
<gene>
    <name evidence="3" type="ORF">GCM10007418_05150</name>
</gene>
<accession>A0ABQ1P3V5</accession>
<evidence type="ECO:0000256" key="1">
    <source>
        <dbReference type="SAM" id="MobiDB-lite"/>
    </source>
</evidence>
<dbReference type="RefSeq" id="WP_223825425.1">
    <property type="nucleotide sequence ID" value="NZ_BMFF01000001.1"/>
</dbReference>
<evidence type="ECO:0008006" key="5">
    <source>
        <dbReference type="Google" id="ProtNLM"/>
    </source>
</evidence>
<feature type="region of interest" description="Disordered" evidence="1">
    <location>
        <begin position="21"/>
        <end position="83"/>
    </location>
</feature>
<evidence type="ECO:0000256" key="2">
    <source>
        <dbReference type="SAM" id="SignalP"/>
    </source>
</evidence>
<dbReference type="NCBIfam" id="NF040487">
    <property type="entry name" value="T3SS_CigR_fam"/>
    <property type="match status" value="1"/>
</dbReference>
<evidence type="ECO:0000313" key="4">
    <source>
        <dbReference type="Proteomes" id="UP000638188"/>
    </source>
</evidence>
<name>A0ABQ1P3V5_9GAMM</name>
<protein>
    <recommendedName>
        <fullName evidence="5">Nickel/cobalt transporter regulator</fullName>
    </recommendedName>
</protein>
<reference evidence="4" key="1">
    <citation type="journal article" date="2019" name="Int. J. Syst. Evol. Microbiol.">
        <title>The Global Catalogue of Microorganisms (GCM) 10K type strain sequencing project: providing services to taxonomists for standard genome sequencing and annotation.</title>
        <authorList>
            <consortium name="The Broad Institute Genomics Platform"/>
            <consortium name="The Broad Institute Genome Sequencing Center for Infectious Disease"/>
            <person name="Wu L."/>
            <person name="Ma J."/>
        </authorList>
    </citation>
    <scope>NUCLEOTIDE SEQUENCE [LARGE SCALE GENOMIC DNA]</scope>
    <source>
        <strain evidence="4">CGMCC 1.12482</strain>
    </source>
</reference>
<proteinExistence type="predicted"/>
<sequence length="170" mass="19112">MKNGPPRITVTLMTLALGFGSMSIGAQPPENRGKPDGHPGKHDQHAEKDYRKDKKDHKNHERDDDRYQSRNGSNATPETRNITIEEAVIREIFRDQRDYVSADDSLPPGIRKNLARGKPLPPGIAKKFDSRVQSRLPSYPGYDWRQVGTDAVLINTTTGIIETIIDSILR</sequence>
<evidence type="ECO:0000313" key="3">
    <source>
        <dbReference type="EMBL" id="GGC88420.1"/>
    </source>
</evidence>
<organism evidence="3 4">
    <name type="scientific">Halopseudomonas salina</name>
    <dbReference type="NCBI Taxonomy" id="1323744"/>
    <lineage>
        <taxon>Bacteria</taxon>
        <taxon>Pseudomonadati</taxon>
        <taxon>Pseudomonadota</taxon>
        <taxon>Gammaproteobacteria</taxon>
        <taxon>Pseudomonadales</taxon>
        <taxon>Pseudomonadaceae</taxon>
        <taxon>Halopseudomonas</taxon>
    </lineage>
</organism>
<dbReference type="Gene3D" id="3.10.450.160">
    <property type="entry name" value="inner membrane protein cigr"/>
    <property type="match status" value="1"/>
</dbReference>
<keyword evidence="2" id="KW-0732">Signal</keyword>
<feature type="chain" id="PRO_5046341219" description="Nickel/cobalt transporter regulator" evidence="2">
    <location>
        <begin position="27"/>
        <end position="170"/>
    </location>
</feature>
<feature type="signal peptide" evidence="2">
    <location>
        <begin position="1"/>
        <end position="26"/>
    </location>
</feature>
<feature type="compositionally biased region" description="Polar residues" evidence="1">
    <location>
        <begin position="69"/>
        <end position="82"/>
    </location>
</feature>
<keyword evidence="4" id="KW-1185">Reference proteome</keyword>
<dbReference type="Proteomes" id="UP000638188">
    <property type="component" value="Unassembled WGS sequence"/>
</dbReference>
<feature type="compositionally biased region" description="Basic and acidic residues" evidence="1">
    <location>
        <begin position="31"/>
        <end position="68"/>
    </location>
</feature>